<keyword evidence="6" id="KW-1003">Cell membrane</keyword>
<feature type="domain" description="Cadherin" evidence="27">
    <location>
        <begin position="280"/>
        <end position="392"/>
    </location>
</feature>
<evidence type="ECO:0000256" key="2">
    <source>
        <dbReference type="ARBA" id="ARBA00004251"/>
    </source>
</evidence>
<dbReference type="PANTHER" id="PTHR24027:SF319">
    <property type="entry name" value="CADHERIN-1"/>
    <property type="match status" value="1"/>
</dbReference>
<dbReference type="Pfam" id="PF08758">
    <property type="entry name" value="Cadherin_pro"/>
    <property type="match status" value="1"/>
</dbReference>
<evidence type="ECO:0000256" key="24">
    <source>
        <dbReference type="SAM" id="MobiDB-lite"/>
    </source>
</evidence>
<reference evidence="29" key="1">
    <citation type="submission" date="2025-08" db="UniProtKB">
        <authorList>
            <consortium name="RefSeq"/>
        </authorList>
    </citation>
    <scope>IDENTIFICATION</scope>
</reference>
<evidence type="ECO:0000256" key="22">
    <source>
        <dbReference type="RuleBase" id="RU003318"/>
    </source>
</evidence>
<evidence type="ECO:0000256" key="5">
    <source>
        <dbReference type="ARBA" id="ARBA00004601"/>
    </source>
</evidence>
<dbReference type="SMART" id="SM00112">
    <property type="entry name" value="CA"/>
    <property type="match status" value="4"/>
</dbReference>
<dbReference type="CDD" id="cd11304">
    <property type="entry name" value="Cadherin_repeat"/>
    <property type="match status" value="3"/>
</dbReference>
<proteinExistence type="predicted"/>
<keyword evidence="15" id="KW-0965">Cell junction</keyword>
<dbReference type="RefSeq" id="XP_072836945.1">
    <property type="nucleotide sequence ID" value="XM_072980844.1"/>
</dbReference>
<evidence type="ECO:0000256" key="25">
    <source>
        <dbReference type="SAM" id="Phobius"/>
    </source>
</evidence>
<accession>A0ABM5EUW5</accession>
<dbReference type="PANTHER" id="PTHR24027">
    <property type="entry name" value="CADHERIN-23"/>
    <property type="match status" value="1"/>
</dbReference>
<dbReference type="InterPro" id="IPR014868">
    <property type="entry name" value="Cadherin_pro_dom"/>
</dbReference>
<evidence type="ECO:0000313" key="29">
    <source>
        <dbReference type="RefSeq" id="XP_072836945.1"/>
    </source>
</evidence>
<dbReference type="InterPro" id="IPR002126">
    <property type="entry name" value="Cadherin-like_dom"/>
</dbReference>
<dbReference type="Proteomes" id="UP001652642">
    <property type="component" value="Chromosome 10"/>
</dbReference>
<evidence type="ECO:0000256" key="13">
    <source>
        <dbReference type="ARBA" id="ARBA00022837"/>
    </source>
</evidence>
<evidence type="ECO:0000256" key="8">
    <source>
        <dbReference type="ARBA" id="ARBA00022692"/>
    </source>
</evidence>
<dbReference type="PROSITE" id="PS00232">
    <property type="entry name" value="CADHERIN_1"/>
    <property type="match status" value="2"/>
</dbReference>
<feature type="compositionally biased region" description="Basic and acidic residues" evidence="24">
    <location>
        <begin position="142"/>
        <end position="152"/>
    </location>
</feature>
<keyword evidence="14 22" id="KW-0130">Cell adhesion</keyword>
<dbReference type="GeneID" id="110076337"/>
<keyword evidence="9" id="KW-0479">Metal-binding</keyword>
<dbReference type="CDD" id="cd00031">
    <property type="entry name" value="CA_like"/>
    <property type="match status" value="1"/>
</dbReference>
<dbReference type="InterPro" id="IPR000233">
    <property type="entry name" value="Cadherin_Y-type_LIR"/>
</dbReference>
<feature type="domain" description="Cadherin" evidence="27">
    <location>
        <begin position="393"/>
        <end position="504"/>
    </location>
</feature>
<evidence type="ECO:0000256" key="26">
    <source>
        <dbReference type="SAM" id="SignalP"/>
    </source>
</evidence>
<feature type="region of interest" description="Disordered" evidence="24">
    <location>
        <begin position="131"/>
        <end position="162"/>
    </location>
</feature>
<keyword evidence="16 25" id="KW-1133">Transmembrane helix</keyword>
<dbReference type="InterPro" id="IPR027397">
    <property type="entry name" value="Catenin-bd_sf"/>
</dbReference>
<dbReference type="PRINTS" id="PR00205">
    <property type="entry name" value="CADHERIN"/>
</dbReference>
<gene>
    <name evidence="29" type="primary">LOC110076337</name>
</gene>
<evidence type="ECO:0000256" key="18">
    <source>
        <dbReference type="ARBA" id="ARBA00023136"/>
    </source>
</evidence>
<comment type="subcellular location">
    <subcellularLocation>
        <location evidence="4">Cell junction</location>
        <location evidence="4">Adherens junction</location>
    </subcellularLocation>
    <subcellularLocation>
        <location evidence="2 22">Cell membrane</location>
        <topology evidence="2 22">Single-pass type I membrane protein</topology>
    </subcellularLocation>
    <subcellularLocation>
        <location evidence="3">Cytoplasm</location>
    </subcellularLocation>
    <subcellularLocation>
        <location evidence="1">Endosome</location>
    </subcellularLocation>
    <subcellularLocation>
        <location evidence="5">Golgi apparatus</location>
        <location evidence="5">trans-Golgi network</location>
    </subcellularLocation>
</comment>
<evidence type="ECO:0000256" key="14">
    <source>
        <dbReference type="ARBA" id="ARBA00022889"/>
    </source>
</evidence>
<evidence type="ECO:0000256" key="21">
    <source>
        <dbReference type="PROSITE-ProRule" id="PRU00043"/>
    </source>
</evidence>
<feature type="transmembrane region" description="Helical" evidence="25">
    <location>
        <begin position="720"/>
        <end position="746"/>
    </location>
</feature>
<dbReference type="Gene3D" id="4.10.900.10">
    <property type="entry name" value="TCF3-CBD (Catenin binding domain)"/>
    <property type="match status" value="1"/>
</dbReference>
<protein>
    <recommendedName>
        <fullName evidence="20">Cadherin-1</fullName>
    </recommendedName>
</protein>
<keyword evidence="13 21" id="KW-0106">Calcium</keyword>
<evidence type="ECO:0000256" key="16">
    <source>
        <dbReference type="ARBA" id="ARBA00022989"/>
    </source>
</evidence>
<evidence type="ECO:0000256" key="12">
    <source>
        <dbReference type="ARBA" id="ARBA00022753"/>
    </source>
</evidence>
<dbReference type="SMART" id="SM01055">
    <property type="entry name" value="Cadherin_pro"/>
    <property type="match status" value="1"/>
</dbReference>
<evidence type="ECO:0000259" key="27">
    <source>
        <dbReference type="PROSITE" id="PS50268"/>
    </source>
</evidence>
<dbReference type="Pfam" id="PF00028">
    <property type="entry name" value="Cadherin"/>
    <property type="match status" value="5"/>
</dbReference>
<keyword evidence="7" id="KW-0963">Cytoplasm</keyword>
<evidence type="ECO:0000256" key="23">
    <source>
        <dbReference type="RuleBase" id="RU004357"/>
    </source>
</evidence>
<dbReference type="SUPFAM" id="SSF49313">
    <property type="entry name" value="Cadherin-like"/>
    <property type="match status" value="6"/>
</dbReference>
<name>A0ABM5EUW5_9SAUR</name>
<feature type="domain" description="Cadherin" evidence="27">
    <location>
        <begin position="205"/>
        <end position="279"/>
    </location>
</feature>
<evidence type="ECO:0000256" key="3">
    <source>
        <dbReference type="ARBA" id="ARBA00004496"/>
    </source>
</evidence>
<keyword evidence="28" id="KW-1185">Reference proteome</keyword>
<evidence type="ECO:0000256" key="17">
    <source>
        <dbReference type="ARBA" id="ARBA00023034"/>
    </source>
</evidence>
<evidence type="ECO:0000313" key="28">
    <source>
        <dbReference type="Proteomes" id="UP001652642"/>
    </source>
</evidence>
<evidence type="ECO:0000256" key="4">
    <source>
        <dbReference type="ARBA" id="ARBA00004536"/>
    </source>
</evidence>
<feature type="domain" description="Cadherin" evidence="27">
    <location>
        <begin position="505"/>
        <end position="616"/>
    </location>
</feature>
<evidence type="ECO:0000256" key="9">
    <source>
        <dbReference type="ARBA" id="ARBA00022723"/>
    </source>
</evidence>
<evidence type="ECO:0000256" key="10">
    <source>
        <dbReference type="ARBA" id="ARBA00022729"/>
    </source>
</evidence>
<keyword evidence="18 25" id="KW-0472">Membrane</keyword>
<evidence type="ECO:0000256" key="19">
    <source>
        <dbReference type="ARBA" id="ARBA00023180"/>
    </source>
</evidence>
<dbReference type="InterPro" id="IPR020894">
    <property type="entry name" value="Cadherin_CS"/>
</dbReference>
<comment type="function">
    <text evidence="23">Cadherins are calcium-dependent cell adhesion proteins.</text>
</comment>
<keyword evidence="11" id="KW-0677">Repeat</keyword>
<evidence type="ECO:0000256" key="20">
    <source>
        <dbReference type="ARBA" id="ARBA00023893"/>
    </source>
</evidence>
<keyword evidence="12" id="KW-0967">Endosome</keyword>
<keyword evidence="8 22" id="KW-0812">Transmembrane</keyword>
<evidence type="ECO:0000256" key="6">
    <source>
        <dbReference type="ARBA" id="ARBA00022475"/>
    </source>
</evidence>
<feature type="signal peptide" evidence="26">
    <location>
        <begin position="1"/>
        <end position="27"/>
    </location>
</feature>
<dbReference type="Pfam" id="PF01049">
    <property type="entry name" value="CADH_Y-type_LIR"/>
    <property type="match status" value="1"/>
</dbReference>
<feature type="chain" id="PRO_5047354654" description="Cadherin-1" evidence="26">
    <location>
        <begin position="28"/>
        <end position="898"/>
    </location>
</feature>
<keyword evidence="19" id="KW-0325">Glycoprotein</keyword>
<evidence type="ECO:0000256" key="1">
    <source>
        <dbReference type="ARBA" id="ARBA00004177"/>
    </source>
</evidence>
<evidence type="ECO:0000256" key="7">
    <source>
        <dbReference type="ARBA" id="ARBA00022490"/>
    </source>
</evidence>
<evidence type="ECO:0000256" key="11">
    <source>
        <dbReference type="ARBA" id="ARBA00022737"/>
    </source>
</evidence>
<sequence>MGTPRGRRSGLSPFLGLLLLQVTRCLCEEDAGPCQPGFNPKTYTFTVPRRDLERGRVLGRVTFKDCPERKLIPFISDDSRFNVRLDGAVVVQRPGQLRHEHQSFFIHAWDQAGRKHSARVTLRLLERRLVHRHSQQQQQQQRHGEPDHREIANPEVLTFPKSAPGLKRRKRDWVIPPIVCSENEKGPFPKFLVQIKSNKEKETTVFYSITGEGADDPPVGVFSIQRENGRLMVNRPLDREAKDRYILLSHAVSSNGQPVEDPMEIIIKVTDQNDNRPQFTEKVFEGFVPEGAKPGTPVMNVSATDKDDAIDTYNGVITYSIVSQSPEEPYRQMFTIHNETGLISVITTGLDREKYPQYRLVLQATDMLGQGLSNTGEAVITVTDANDNPPIFDPLTYVATVPENEVGFLVDTLTVVDADEENTLAWKAKYTIVRGNEEGNFAVATNPENNNGLLTTVKGLDFEMRKQFILQITVVNEIPFSVTLPTSTATVTVNVEDVNEAPVFVPPVKEVNKREDLPVGQQVATYTAQDPDKFMQQTIRYSIGSDPAGWLKINPENGIIESKAPLDRESEFIQDNTYMAIFLASDSASPPATGTGTLLIHLEDVNDNGPEPDPRVFDICSHNPETQVLKIVDKDIPPNTHPFFAKLELGSSANWTVQVNNEDNLSLQLIKQLEPGDYSIALKLTDGQGLSQTTMVKARVCDCEGTVKNCEKRAYAVGGMGVPAILGILGGILAFLILLLLLLLFVRRRKVVKEPLLPPEDDTRDNVYYYDEEGGGEEDQDYDLTQLHRGLDSRPEVTRNDVAPTLMAAPQYRPRPANPDEIGNFIDENLKAADTDPTAPPYDSLLVFDYEGNGSEATSLSSLNSSNGDRDQDYDYLNDWGNRFKKLADMYGGGEEDD</sequence>
<dbReference type="InterPro" id="IPR015919">
    <property type="entry name" value="Cadherin-like_sf"/>
</dbReference>
<keyword evidence="17" id="KW-0333">Golgi apparatus</keyword>
<keyword evidence="10 26" id="KW-0732">Signal</keyword>
<dbReference type="PROSITE" id="PS50268">
    <property type="entry name" value="CADHERIN_2"/>
    <property type="match status" value="4"/>
</dbReference>
<organism evidence="28 29">
    <name type="scientific">Pogona vitticeps</name>
    <name type="common">central bearded dragon</name>
    <dbReference type="NCBI Taxonomy" id="103695"/>
    <lineage>
        <taxon>Eukaryota</taxon>
        <taxon>Metazoa</taxon>
        <taxon>Chordata</taxon>
        <taxon>Craniata</taxon>
        <taxon>Vertebrata</taxon>
        <taxon>Euteleostomi</taxon>
        <taxon>Lepidosauria</taxon>
        <taxon>Squamata</taxon>
        <taxon>Bifurcata</taxon>
        <taxon>Unidentata</taxon>
        <taxon>Episquamata</taxon>
        <taxon>Toxicofera</taxon>
        <taxon>Iguania</taxon>
        <taxon>Acrodonta</taxon>
        <taxon>Agamidae</taxon>
        <taxon>Amphibolurinae</taxon>
        <taxon>Pogona</taxon>
    </lineage>
</organism>
<dbReference type="InterPro" id="IPR039808">
    <property type="entry name" value="Cadherin"/>
</dbReference>
<evidence type="ECO:0000256" key="15">
    <source>
        <dbReference type="ARBA" id="ARBA00022949"/>
    </source>
</evidence>
<dbReference type="Gene3D" id="2.60.40.60">
    <property type="entry name" value="Cadherins"/>
    <property type="match status" value="6"/>
</dbReference>